<feature type="compositionally biased region" description="Gly residues" evidence="1">
    <location>
        <begin position="22"/>
        <end position="33"/>
    </location>
</feature>
<evidence type="ECO:0000313" key="3">
    <source>
        <dbReference type="Proteomes" id="UP000325577"/>
    </source>
</evidence>
<reference evidence="2 3" key="1">
    <citation type="submission" date="2019-09" db="EMBL/GenBank/DDBJ databases">
        <title>A chromosome-level genome assembly of the Chinese tupelo Nyssa sinensis.</title>
        <authorList>
            <person name="Yang X."/>
            <person name="Kang M."/>
            <person name="Yang Y."/>
            <person name="Xiong H."/>
            <person name="Wang M."/>
            <person name="Zhang Z."/>
            <person name="Wang Z."/>
            <person name="Wu H."/>
            <person name="Ma T."/>
            <person name="Liu J."/>
            <person name="Xi Z."/>
        </authorList>
    </citation>
    <scope>NUCLEOTIDE SEQUENCE [LARGE SCALE GENOMIC DNA]</scope>
    <source>
        <strain evidence="2">J267</strain>
        <tissue evidence="2">Leaf</tissue>
    </source>
</reference>
<accession>A0A5J5B8V3</accession>
<evidence type="ECO:0000313" key="2">
    <source>
        <dbReference type="EMBL" id="KAA8538776.1"/>
    </source>
</evidence>
<name>A0A5J5B8V3_9ASTE</name>
<gene>
    <name evidence="2" type="ORF">F0562_025468</name>
</gene>
<dbReference type="EMBL" id="CM018037">
    <property type="protein sequence ID" value="KAA8538776.1"/>
    <property type="molecule type" value="Genomic_DNA"/>
</dbReference>
<feature type="compositionally biased region" description="Basic and acidic residues" evidence="1">
    <location>
        <begin position="140"/>
        <end position="153"/>
    </location>
</feature>
<protein>
    <submittedName>
        <fullName evidence="2">Uncharacterized protein</fullName>
    </submittedName>
</protein>
<evidence type="ECO:0000256" key="1">
    <source>
        <dbReference type="SAM" id="MobiDB-lite"/>
    </source>
</evidence>
<feature type="region of interest" description="Disordered" evidence="1">
    <location>
        <begin position="18"/>
        <end position="42"/>
    </location>
</feature>
<keyword evidence="3" id="KW-1185">Reference proteome</keyword>
<feature type="region of interest" description="Disordered" evidence="1">
    <location>
        <begin position="91"/>
        <end position="117"/>
    </location>
</feature>
<proteinExistence type="predicted"/>
<dbReference type="AlphaFoldDB" id="A0A5J5B8V3"/>
<feature type="compositionally biased region" description="Basic and acidic residues" evidence="1">
    <location>
        <begin position="91"/>
        <end position="113"/>
    </location>
</feature>
<feature type="region of interest" description="Disordered" evidence="1">
    <location>
        <begin position="276"/>
        <end position="295"/>
    </location>
</feature>
<feature type="region of interest" description="Disordered" evidence="1">
    <location>
        <begin position="133"/>
        <end position="160"/>
    </location>
</feature>
<organism evidence="2 3">
    <name type="scientific">Nyssa sinensis</name>
    <dbReference type="NCBI Taxonomy" id="561372"/>
    <lineage>
        <taxon>Eukaryota</taxon>
        <taxon>Viridiplantae</taxon>
        <taxon>Streptophyta</taxon>
        <taxon>Embryophyta</taxon>
        <taxon>Tracheophyta</taxon>
        <taxon>Spermatophyta</taxon>
        <taxon>Magnoliopsida</taxon>
        <taxon>eudicotyledons</taxon>
        <taxon>Gunneridae</taxon>
        <taxon>Pentapetalae</taxon>
        <taxon>asterids</taxon>
        <taxon>Cornales</taxon>
        <taxon>Nyssaceae</taxon>
        <taxon>Nyssa</taxon>
    </lineage>
</organism>
<dbReference type="Proteomes" id="UP000325577">
    <property type="component" value="Linkage Group LG14"/>
</dbReference>
<sequence length="295" mass="30496">MESLHGISSSLCLRGRRSFNGSHGGHGGNGRAGPKGNVQDYGRSHTQEAIGCDKGSFQGRNKGESAENSALVYSSICGNIGLPNKGMHEENRLDKASSHGCDERSSPDLKAGQKPDGAAPIISARCGISEQSITTTHGGRPMDKASDQGHDGRSSLGIKGGNLSFVTPSSPTNCGKEVLHFQARNENNPLGNSRLHGSNGTPSLRLHNGDKAVGVATIGLALGANSVGAKGEQPRGNSVYQGEAVRAVHDMIATKSAGLDLICGRNGLSLQEKNGEYPLGNSWNHGSEGGPSKGL</sequence>